<dbReference type="EMBL" id="FOZN01000002">
    <property type="protein sequence ID" value="SFS09052.1"/>
    <property type="molecule type" value="Genomic_DNA"/>
</dbReference>
<name>A0AA94KZE0_9MICO</name>
<evidence type="ECO:0000313" key="2">
    <source>
        <dbReference type="Proteomes" id="UP000198506"/>
    </source>
</evidence>
<keyword evidence="2" id="KW-1185">Reference proteome</keyword>
<reference evidence="1 2" key="1">
    <citation type="submission" date="2016-10" db="EMBL/GenBank/DDBJ databases">
        <authorList>
            <person name="Varghese N."/>
            <person name="Submissions S."/>
        </authorList>
    </citation>
    <scope>NUCLEOTIDE SEQUENCE [LARGE SCALE GENOMIC DNA]</scope>
    <source>
        <strain evidence="1 2">IAM 15147</strain>
    </source>
</reference>
<protein>
    <submittedName>
        <fullName evidence="1">Uncharacterized protein</fullName>
    </submittedName>
</protein>
<comment type="caution">
    <text evidence="1">The sequence shown here is derived from an EMBL/GenBank/DDBJ whole genome shotgun (WGS) entry which is preliminary data.</text>
</comment>
<gene>
    <name evidence="1" type="ORF">SAMN04487783_1202</name>
</gene>
<evidence type="ECO:0000313" key="1">
    <source>
        <dbReference type="EMBL" id="SFS09052.1"/>
    </source>
</evidence>
<accession>A0AA94KZE0</accession>
<organism evidence="1 2">
    <name type="scientific">Agrococcus baldri</name>
    <dbReference type="NCBI Taxonomy" id="153730"/>
    <lineage>
        <taxon>Bacteria</taxon>
        <taxon>Bacillati</taxon>
        <taxon>Actinomycetota</taxon>
        <taxon>Actinomycetes</taxon>
        <taxon>Micrococcales</taxon>
        <taxon>Microbacteriaceae</taxon>
        <taxon>Agrococcus</taxon>
    </lineage>
</organism>
<dbReference type="AlphaFoldDB" id="A0AA94KZE0"/>
<sequence>MACVSSRPYDQTMALDMAEIEQALPSLAPDTRAAVIERGLLSLEDVDDAPEAEIAEAGRVELHRRVEVHLHGATELIDADERFAQRRARLSARRA</sequence>
<proteinExistence type="predicted"/>
<dbReference type="Proteomes" id="UP000198506">
    <property type="component" value="Unassembled WGS sequence"/>
</dbReference>